<keyword evidence="1" id="KW-0723">Serine/threonine-protein kinase</keyword>
<sequence>MACSIIPSFLDLPEPSPPDSCCSLLTSITLSLSSSLNSLTSFSLVTSAMIGEAVESLPELVNSNTTKSAAGSDRTHSTVCRTAELCLDLPCLVHGTRSAAVEVQSKQDALVEGGTDWLSLVNEYCDDFAQSLGVNATSPDFDAGFARSCCRDGACGALDFSITRDVDDVLEQGVKSENTIYLVSMIFVVLICFVYPLTKRMNVGKEEMQERKHHNRLSPVNSPKISSKALVPRGSVSGVDSPMNPGSSAPSPDNDGRGLLANGAALKQAAMDAEDAFNIHAELSSSSAALQADGDAKRRASSAGQTTSRRRDARGARITPQFTQSMLNTATSMVVELKDKITQGKNAHVMHQYEIGYGELVFEYRESGARKMIGQGGFGSVFLAEFRGTECAVKEVIPERIDDDLLKRFENEFIILASLRHPNILQLLGGTFDIVNGEMCIVTEFCECGNLRDFLKRRGDKIVWGHHHIEPEEAGGPRRSNLFNRFYDGEQPVPKPTKHYSPGSPKGGGRNLEVDESDEYKDVMNSKRKPGRQGSVQMRTLKMNVPKQVEAEGGEMETEVTFDLFVTKLEWAIQLTKAMCYLHEMKTPLIHRDLKCSNVLLTDSLGIKLGDFGETRAVSDDTMTQTGTPYFMAPEIAQQSGRYSEQADVFSFSIILIEMFYNGDIKKAMGGYSGAVVMHKFIKEWRPLIEEVFQEFPQLGCVIEKCWVHNPEERPTFHEVLDLLSMAVPKPKSP</sequence>
<evidence type="ECO:0000256" key="6">
    <source>
        <dbReference type="PROSITE-ProRule" id="PRU10141"/>
    </source>
</evidence>
<evidence type="ECO:0000313" key="9">
    <source>
        <dbReference type="EMBL" id="GMI38446.1"/>
    </source>
</evidence>
<name>A0ABQ6N1J6_9STRA</name>
<dbReference type="EMBL" id="BRYB01000825">
    <property type="protein sequence ID" value="GMI38446.1"/>
    <property type="molecule type" value="Genomic_DNA"/>
</dbReference>
<protein>
    <recommendedName>
        <fullName evidence="8">Protein kinase domain-containing protein</fullName>
    </recommendedName>
</protein>
<feature type="region of interest" description="Disordered" evidence="7">
    <location>
        <begin position="288"/>
        <end position="318"/>
    </location>
</feature>
<evidence type="ECO:0000256" key="2">
    <source>
        <dbReference type="ARBA" id="ARBA00022679"/>
    </source>
</evidence>
<evidence type="ECO:0000256" key="3">
    <source>
        <dbReference type="ARBA" id="ARBA00022741"/>
    </source>
</evidence>
<dbReference type="InterPro" id="IPR001245">
    <property type="entry name" value="Ser-Thr/Tyr_kinase_cat_dom"/>
</dbReference>
<reference evidence="9 10" key="1">
    <citation type="journal article" date="2023" name="Commun. Biol.">
        <title>Genome analysis of Parmales, the sister group of diatoms, reveals the evolutionary specialization of diatoms from phago-mixotrophs to photoautotrophs.</title>
        <authorList>
            <person name="Ban H."/>
            <person name="Sato S."/>
            <person name="Yoshikawa S."/>
            <person name="Yamada K."/>
            <person name="Nakamura Y."/>
            <person name="Ichinomiya M."/>
            <person name="Sato N."/>
            <person name="Blanc-Mathieu R."/>
            <person name="Endo H."/>
            <person name="Kuwata A."/>
            <person name="Ogata H."/>
        </authorList>
    </citation>
    <scope>NUCLEOTIDE SEQUENCE [LARGE SCALE GENOMIC DNA]</scope>
</reference>
<keyword evidence="5 6" id="KW-0067">ATP-binding</keyword>
<accession>A0ABQ6N1J6</accession>
<dbReference type="InterPro" id="IPR017441">
    <property type="entry name" value="Protein_kinase_ATP_BS"/>
</dbReference>
<dbReference type="PANTHER" id="PTHR44329">
    <property type="entry name" value="SERINE/THREONINE-PROTEIN KINASE TNNI3K-RELATED"/>
    <property type="match status" value="1"/>
</dbReference>
<dbReference type="PROSITE" id="PS00108">
    <property type="entry name" value="PROTEIN_KINASE_ST"/>
    <property type="match status" value="1"/>
</dbReference>
<evidence type="ECO:0000313" key="10">
    <source>
        <dbReference type="Proteomes" id="UP001165060"/>
    </source>
</evidence>
<dbReference type="Proteomes" id="UP001165060">
    <property type="component" value="Unassembled WGS sequence"/>
</dbReference>
<feature type="region of interest" description="Disordered" evidence="7">
    <location>
        <begin position="206"/>
        <end position="259"/>
    </location>
</feature>
<evidence type="ECO:0000256" key="7">
    <source>
        <dbReference type="SAM" id="MobiDB-lite"/>
    </source>
</evidence>
<evidence type="ECO:0000256" key="4">
    <source>
        <dbReference type="ARBA" id="ARBA00022777"/>
    </source>
</evidence>
<dbReference type="InterPro" id="IPR051681">
    <property type="entry name" value="Ser/Thr_Kinases-Pseudokinases"/>
</dbReference>
<proteinExistence type="predicted"/>
<evidence type="ECO:0000259" key="8">
    <source>
        <dbReference type="PROSITE" id="PS50011"/>
    </source>
</evidence>
<gene>
    <name evidence="9" type="ORF">TeGR_g3622</name>
</gene>
<keyword evidence="4" id="KW-0418">Kinase</keyword>
<dbReference type="SUPFAM" id="SSF56112">
    <property type="entry name" value="Protein kinase-like (PK-like)"/>
    <property type="match status" value="1"/>
</dbReference>
<keyword evidence="2" id="KW-0808">Transferase</keyword>
<feature type="domain" description="Protein kinase" evidence="8">
    <location>
        <begin position="367"/>
        <end position="734"/>
    </location>
</feature>
<dbReference type="PANTHER" id="PTHR44329:SF288">
    <property type="entry name" value="MITOGEN-ACTIVATED PROTEIN KINASE KINASE KINASE 20"/>
    <property type="match status" value="1"/>
</dbReference>
<dbReference type="PROSITE" id="PS00107">
    <property type="entry name" value="PROTEIN_KINASE_ATP"/>
    <property type="match status" value="1"/>
</dbReference>
<organism evidence="9 10">
    <name type="scientific">Tetraparma gracilis</name>
    <dbReference type="NCBI Taxonomy" id="2962635"/>
    <lineage>
        <taxon>Eukaryota</taxon>
        <taxon>Sar</taxon>
        <taxon>Stramenopiles</taxon>
        <taxon>Ochrophyta</taxon>
        <taxon>Bolidophyceae</taxon>
        <taxon>Parmales</taxon>
        <taxon>Triparmaceae</taxon>
        <taxon>Tetraparma</taxon>
    </lineage>
</organism>
<keyword evidence="3 6" id="KW-0547">Nucleotide-binding</keyword>
<dbReference type="SMART" id="SM00220">
    <property type="entry name" value="S_TKc"/>
    <property type="match status" value="1"/>
</dbReference>
<keyword evidence="10" id="KW-1185">Reference proteome</keyword>
<feature type="region of interest" description="Disordered" evidence="7">
    <location>
        <begin position="492"/>
        <end position="536"/>
    </location>
</feature>
<evidence type="ECO:0000256" key="1">
    <source>
        <dbReference type="ARBA" id="ARBA00022527"/>
    </source>
</evidence>
<comment type="caution">
    <text evidence="9">The sequence shown here is derived from an EMBL/GenBank/DDBJ whole genome shotgun (WGS) entry which is preliminary data.</text>
</comment>
<dbReference type="InterPro" id="IPR011009">
    <property type="entry name" value="Kinase-like_dom_sf"/>
</dbReference>
<dbReference type="InterPro" id="IPR000719">
    <property type="entry name" value="Prot_kinase_dom"/>
</dbReference>
<evidence type="ECO:0000256" key="5">
    <source>
        <dbReference type="ARBA" id="ARBA00022840"/>
    </source>
</evidence>
<dbReference type="Gene3D" id="1.10.510.10">
    <property type="entry name" value="Transferase(Phosphotransferase) domain 1"/>
    <property type="match status" value="2"/>
</dbReference>
<feature type="binding site" evidence="6">
    <location>
        <position position="394"/>
    </location>
    <ligand>
        <name>ATP</name>
        <dbReference type="ChEBI" id="CHEBI:30616"/>
    </ligand>
</feature>
<dbReference type="InterPro" id="IPR008271">
    <property type="entry name" value="Ser/Thr_kinase_AS"/>
</dbReference>
<dbReference type="Pfam" id="PF07714">
    <property type="entry name" value="PK_Tyr_Ser-Thr"/>
    <property type="match status" value="1"/>
</dbReference>
<dbReference type="PROSITE" id="PS50011">
    <property type="entry name" value="PROTEIN_KINASE_DOM"/>
    <property type="match status" value="1"/>
</dbReference>